<dbReference type="EMBL" id="JAUSUA010000001">
    <property type="protein sequence ID" value="MDQ0206135.1"/>
    <property type="molecule type" value="Genomic_DNA"/>
</dbReference>
<reference evidence="1 2" key="1">
    <citation type="submission" date="2023-07" db="EMBL/GenBank/DDBJ databases">
        <title>Genomic Encyclopedia of Type Strains, Phase IV (KMG-IV): sequencing the most valuable type-strain genomes for metagenomic binning, comparative biology and taxonomic classification.</title>
        <authorList>
            <person name="Goeker M."/>
        </authorList>
    </citation>
    <scope>NUCLEOTIDE SEQUENCE [LARGE SCALE GENOMIC DNA]</scope>
    <source>
        <strain evidence="1 2">DSM 19154</strain>
    </source>
</reference>
<name>A0ABT9YE75_9BACI</name>
<organism evidence="1 2">
    <name type="scientific">Alkalicoccobacillus murimartini</name>
    <dbReference type="NCBI Taxonomy" id="171685"/>
    <lineage>
        <taxon>Bacteria</taxon>
        <taxon>Bacillati</taxon>
        <taxon>Bacillota</taxon>
        <taxon>Bacilli</taxon>
        <taxon>Bacillales</taxon>
        <taxon>Bacillaceae</taxon>
        <taxon>Alkalicoccobacillus</taxon>
    </lineage>
</organism>
<evidence type="ECO:0000313" key="2">
    <source>
        <dbReference type="Proteomes" id="UP001225034"/>
    </source>
</evidence>
<dbReference type="RefSeq" id="WP_306980309.1">
    <property type="nucleotide sequence ID" value="NZ_JAUSUA010000001.1"/>
</dbReference>
<gene>
    <name evidence="1" type="ORF">J2S05_000909</name>
</gene>
<keyword evidence="2" id="KW-1185">Reference proteome</keyword>
<dbReference type="Proteomes" id="UP001225034">
    <property type="component" value="Unassembled WGS sequence"/>
</dbReference>
<sequence length="87" mass="10041">MHELKQTLQHEPKVSDELIKKMLQHVGSTDAELRDQLIYSQLATWIATDQLTHTHYKLIIENSLIKATEYLGSVDSDTIFHGLSLFY</sequence>
<proteinExistence type="predicted"/>
<protein>
    <recommendedName>
        <fullName evidence="3">Bacteriocin immunity protein</fullName>
    </recommendedName>
</protein>
<comment type="caution">
    <text evidence="1">The sequence shown here is derived from an EMBL/GenBank/DDBJ whole genome shotgun (WGS) entry which is preliminary data.</text>
</comment>
<evidence type="ECO:0000313" key="1">
    <source>
        <dbReference type="EMBL" id="MDQ0206135.1"/>
    </source>
</evidence>
<accession>A0ABT9YE75</accession>
<evidence type="ECO:0008006" key="3">
    <source>
        <dbReference type="Google" id="ProtNLM"/>
    </source>
</evidence>